<dbReference type="EMBL" id="CM037024">
    <property type="protein sequence ID" value="KAH7664796.1"/>
    <property type="molecule type" value="Genomic_DNA"/>
</dbReference>
<keyword evidence="2" id="KW-1185">Reference proteome</keyword>
<proteinExistence type="predicted"/>
<accession>A0ACB7UVY1</accession>
<gene>
    <name evidence="1" type="ORF">IHE45_14G143300</name>
</gene>
<sequence length="350" mass="40334">MENEVENGDLLDLNCQLSQTSINWKQELERHQSQVETLQERFMEVKTSIQCSENDSKEELAHLWRRINTTSTLLTYLKSKARIMAVPHLAHTSCGIKHQEGVGYVDRNGIPISDWSKDFDLSSFESLDDETLLRGDRKSQSFDANDGAYIGEILKSARMVTDVMESLVKRAIMAETEAAFEKEKVNLGMEEIKKKTLQIESMSAKVEEMEKFALGTNGILNEMRQKVEDMVQETSRQRQRAAENEQELCRVKQDFEALRSYVSSLISVRETLISSEKQFQSLEKLFDNFALYRLITKTTHLENEKAQKEAEVQKLMEENVRLYALLDQKEAQLLAMNEQCKFMALNNHGI</sequence>
<reference evidence="2" key="1">
    <citation type="journal article" date="2022" name="Nat. Commun.">
        <title>Chromosome evolution and the genetic basis of agronomically important traits in greater yam.</title>
        <authorList>
            <person name="Bredeson J.V."/>
            <person name="Lyons J.B."/>
            <person name="Oniyinde I.O."/>
            <person name="Okereke N.R."/>
            <person name="Kolade O."/>
            <person name="Nnabue I."/>
            <person name="Nwadili C.O."/>
            <person name="Hribova E."/>
            <person name="Parker M."/>
            <person name="Nwogha J."/>
            <person name="Shu S."/>
            <person name="Carlson J."/>
            <person name="Kariba R."/>
            <person name="Muthemba S."/>
            <person name="Knop K."/>
            <person name="Barton G.J."/>
            <person name="Sherwood A.V."/>
            <person name="Lopez-Montes A."/>
            <person name="Asiedu R."/>
            <person name="Jamnadass R."/>
            <person name="Muchugi A."/>
            <person name="Goodstein D."/>
            <person name="Egesi C.N."/>
            <person name="Featherston J."/>
            <person name="Asfaw A."/>
            <person name="Simpson G.G."/>
            <person name="Dolezel J."/>
            <person name="Hendre P.S."/>
            <person name="Van Deynze A."/>
            <person name="Kumar P.L."/>
            <person name="Obidiegwu J.E."/>
            <person name="Bhattacharjee R."/>
            <person name="Rokhsar D.S."/>
        </authorList>
    </citation>
    <scope>NUCLEOTIDE SEQUENCE [LARGE SCALE GENOMIC DNA]</scope>
    <source>
        <strain evidence="2">cv. TDa95/00328</strain>
    </source>
</reference>
<evidence type="ECO:0000313" key="1">
    <source>
        <dbReference type="EMBL" id="KAH7664796.1"/>
    </source>
</evidence>
<comment type="caution">
    <text evidence="1">The sequence shown here is derived from an EMBL/GenBank/DDBJ whole genome shotgun (WGS) entry which is preliminary data.</text>
</comment>
<dbReference type="Proteomes" id="UP000827976">
    <property type="component" value="Chromosome 14"/>
</dbReference>
<evidence type="ECO:0000313" key="2">
    <source>
        <dbReference type="Proteomes" id="UP000827976"/>
    </source>
</evidence>
<protein>
    <submittedName>
        <fullName evidence="1">Uncharacterized protein</fullName>
    </submittedName>
</protein>
<organism evidence="1 2">
    <name type="scientific">Dioscorea alata</name>
    <name type="common">Purple yam</name>
    <dbReference type="NCBI Taxonomy" id="55571"/>
    <lineage>
        <taxon>Eukaryota</taxon>
        <taxon>Viridiplantae</taxon>
        <taxon>Streptophyta</taxon>
        <taxon>Embryophyta</taxon>
        <taxon>Tracheophyta</taxon>
        <taxon>Spermatophyta</taxon>
        <taxon>Magnoliopsida</taxon>
        <taxon>Liliopsida</taxon>
        <taxon>Dioscoreales</taxon>
        <taxon>Dioscoreaceae</taxon>
        <taxon>Dioscorea</taxon>
    </lineage>
</organism>
<name>A0ACB7UVY1_DIOAL</name>